<protein>
    <submittedName>
        <fullName evidence="2">Uncharacterized protein</fullName>
    </submittedName>
</protein>
<evidence type="ECO:0000256" key="1">
    <source>
        <dbReference type="SAM" id="SignalP"/>
    </source>
</evidence>
<reference evidence="2 3" key="1">
    <citation type="submission" date="2023-04" db="EMBL/GenBank/DDBJ databases">
        <title>Genome of Basidiobolus ranarum AG-B5.</title>
        <authorList>
            <person name="Stajich J.E."/>
            <person name="Carter-House D."/>
            <person name="Gryganskyi A."/>
        </authorList>
    </citation>
    <scope>NUCLEOTIDE SEQUENCE [LARGE SCALE GENOMIC DNA]</scope>
    <source>
        <strain evidence="2 3">AG-B5</strain>
    </source>
</reference>
<comment type="caution">
    <text evidence="2">The sequence shown here is derived from an EMBL/GenBank/DDBJ whole genome shotgun (WGS) entry which is preliminary data.</text>
</comment>
<evidence type="ECO:0000313" key="2">
    <source>
        <dbReference type="EMBL" id="KAK9681062.1"/>
    </source>
</evidence>
<gene>
    <name evidence="2" type="ORF">K7432_015766</name>
</gene>
<feature type="chain" id="PRO_5046106000" evidence="1">
    <location>
        <begin position="21"/>
        <end position="67"/>
    </location>
</feature>
<dbReference type="EMBL" id="JASJQH010009141">
    <property type="protein sequence ID" value="KAK9681062.1"/>
    <property type="molecule type" value="Genomic_DNA"/>
</dbReference>
<feature type="signal peptide" evidence="1">
    <location>
        <begin position="1"/>
        <end position="20"/>
    </location>
</feature>
<name>A0ABR2VMN2_9FUNG</name>
<keyword evidence="3" id="KW-1185">Reference proteome</keyword>
<evidence type="ECO:0000313" key="3">
    <source>
        <dbReference type="Proteomes" id="UP001479436"/>
    </source>
</evidence>
<proteinExistence type="predicted"/>
<sequence length="67" mass="7644">MFIKIFTLTTACALSTMVAAHMEMTNPAPRESKFNPNYKDGQINYDMTSPLDSQVMNLSLPWLWSRS</sequence>
<accession>A0ABR2VMN2</accession>
<organism evidence="2 3">
    <name type="scientific">Basidiobolus ranarum</name>
    <dbReference type="NCBI Taxonomy" id="34480"/>
    <lineage>
        <taxon>Eukaryota</taxon>
        <taxon>Fungi</taxon>
        <taxon>Fungi incertae sedis</taxon>
        <taxon>Zoopagomycota</taxon>
        <taxon>Entomophthoromycotina</taxon>
        <taxon>Basidiobolomycetes</taxon>
        <taxon>Basidiobolales</taxon>
        <taxon>Basidiobolaceae</taxon>
        <taxon>Basidiobolus</taxon>
    </lineage>
</organism>
<keyword evidence="1" id="KW-0732">Signal</keyword>
<dbReference type="Proteomes" id="UP001479436">
    <property type="component" value="Unassembled WGS sequence"/>
</dbReference>